<gene>
    <name evidence="2" type="ORF">O3G_MSEX009200</name>
</gene>
<sequence>MSTPRKRTIGRVILEEIYTYCAFWIAVSALPALAVSYIVVRISKHLWLKLLSSRYPGLEFIKTDTVRSLLDTHRNQGIINVLLSVKGIPMIDELKYQLTQHVIDKRDKDGELMFPRLRHQLVSCWGNYAWDRNVAFRTENHFIVANAVYRGRQVSDSNIQEYVSDIVSKYFPPDQPPWQYIIIPYTTSEPKYYILIRVHHLLLSGKQSLNIGDLLLVEQLQSSERLNTHECAPQSPLTRLFPTPSAIPELWEKLNENLSNTWNEFVSEYDPVESPRALKSLPGAFHVAGLVLISGVSALRELTKSSNGRDAQSSGPITATMLLAAIQKECKRRNLTILRILISPLVTADPRKWPRHTFGSMFFTIRTLIKFPFRLKDELVALNELKRFGHAKQPDTLTWKYGELAQLCVRATSEAWRGMMEIYRAPAKLWTDTIRADDGQRHLLQTISLCGRKVAAWSKPVSREGVERAARALGVSCTDIALFAATDALRAFFEQAHAHPPEVVLTTARAASEEFLFTFSEGQGKMYKKSQTGGMICLALPIGATPRRIASVVEHACSRQKALAGAWAAQARCGALTRAVPSPFARLTLNLLSRRYAVSYAEINAPANARQRNTLWGQTVDDVVYWRPPQANIRKHVNHSDSVRRHNPDGRDDRLSSLALAHGTGDALVSRSRATNI</sequence>
<keyword evidence="3" id="KW-1185">Reference proteome</keyword>
<dbReference type="AlphaFoldDB" id="A0A921ZCD9"/>
<dbReference type="GO" id="GO:0008374">
    <property type="term" value="F:O-acyltransferase activity"/>
    <property type="evidence" value="ECO:0007669"/>
    <property type="project" value="InterPro"/>
</dbReference>
<evidence type="ECO:0008006" key="4">
    <source>
        <dbReference type="Google" id="ProtNLM"/>
    </source>
</evidence>
<dbReference type="GO" id="GO:0005886">
    <property type="term" value="C:plasma membrane"/>
    <property type="evidence" value="ECO:0007669"/>
    <property type="project" value="TreeGrafter"/>
</dbReference>
<protein>
    <recommendedName>
        <fullName evidence="4">O-acyltransferase WSD1 C-terminal domain-containing protein</fullName>
    </recommendedName>
</protein>
<dbReference type="EMBL" id="JH668490">
    <property type="protein sequence ID" value="KAG6455398.1"/>
    <property type="molecule type" value="Genomic_DNA"/>
</dbReference>
<comment type="caution">
    <text evidence="2">The sequence shown here is derived from an EMBL/GenBank/DDBJ whole genome shotgun (WGS) entry which is preliminary data.</text>
</comment>
<keyword evidence="1" id="KW-1133">Transmembrane helix</keyword>
<dbReference type="PANTHER" id="PTHR31650:SF23">
    <property type="entry name" value="GH11223P"/>
    <property type="match status" value="1"/>
</dbReference>
<reference evidence="2" key="1">
    <citation type="journal article" date="2016" name="Insect Biochem. Mol. Biol.">
        <title>Multifaceted biological insights from a draft genome sequence of the tobacco hornworm moth, Manduca sexta.</title>
        <authorList>
            <person name="Kanost M.R."/>
            <person name="Arrese E.L."/>
            <person name="Cao X."/>
            <person name="Chen Y.R."/>
            <person name="Chellapilla S."/>
            <person name="Goldsmith M.R."/>
            <person name="Grosse-Wilde E."/>
            <person name="Heckel D.G."/>
            <person name="Herndon N."/>
            <person name="Jiang H."/>
            <person name="Papanicolaou A."/>
            <person name="Qu J."/>
            <person name="Soulages J.L."/>
            <person name="Vogel H."/>
            <person name="Walters J."/>
            <person name="Waterhouse R.M."/>
            <person name="Ahn S.J."/>
            <person name="Almeida F.C."/>
            <person name="An C."/>
            <person name="Aqrawi P."/>
            <person name="Bretschneider A."/>
            <person name="Bryant W.B."/>
            <person name="Bucks S."/>
            <person name="Chao H."/>
            <person name="Chevignon G."/>
            <person name="Christen J.M."/>
            <person name="Clarke D.F."/>
            <person name="Dittmer N.T."/>
            <person name="Ferguson L.C.F."/>
            <person name="Garavelou S."/>
            <person name="Gordon K.H.J."/>
            <person name="Gunaratna R.T."/>
            <person name="Han Y."/>
            <person name="Hauser F."/>
            <person name="He Y."/>
            <person name="Heidel-Fischer H."/>
            <person name="Hirsh A."/>
            <person name="Hu Y."/>
            <person name="Jiang H."/>
            <person name="Kalra D."/>
            <person name="Klinner C."/>
            <person name="Konig C."/>
            <person name="Kovar C."/>
            <person name="Kroll A.R."/>
            <person name="Kuwar S.S."/>
            <person name="Lee S.L."/>
            <person name="Lehman R."/>
            <person name="Li K."/>
            <person name="Li Z."/>
            <person name="Liang H."/>
            <person name="Lovelace S."/>
            <person name="Lu Z."/>
            <person name="Mansfield J.H."/>
            <person name="McCulloch K.J."/>
            <person name="Mathew T."/>
            <person name="Morton B."/>
            <person name="Muzny D.M."/>
            <person name="Neunemann D."/>
            <person name="Ongeri F."/>
            <person name="Pauchet Y."/>
            <person name="Pu L.L."/>
            <person name="Pyrousis I."/>
            <person name="Rao X.J."/>
            <person name="Redding A."/>
            <person name="Roesel C."/>
            <person name="Sanchez-Gracia A."/>
            <person name="Schaack S."/>
            <person name="Shukla A."/>
            <person name="Tetreau G."/>
            <person name="Wang Y."/>
            <person name="Xiong G.H."/>
            <person name="Traut W."/>
            <person name="Walsh T.K."/>
            <person name="Worley K.C."/>
            <person name="Wu D."/>
            <person name="Wu W."/>
            <person name="Wu Y.Q."/>
            <person name="Zhang X."/>
            <person name="Zou Z."/>
            <person name="Zucker H."/>
            <person name="Briscoe A.D."/>
            <person name="Burmester T."/>
            <person name="Clem R.J."/>
            <person name="Feyereisen R."/>
            <person name="Grimmelikhuijzen C.J.P."/>
            <person name="Hamodrakas S.J."/>
            <person name="Hansson B.S."/>
            <person name="Huguet E."/>
            <person name="Jermiin L.S."/>
            <person name="Lan Q."/>
            <person name="Lehman H.K."/>
            <person name="Lorenzen M."/>
            <person name="Merzendorfer H."/>
            <person name="Michalopoulos I."/>
            <person name="Morton D.B."/>
            <person name="Muthukrishnan S."/>
            <person name="Oakeshott J.G."/>
            <person name="Palmer W."/>
            <person name="Park Y."/>
            <person name="Passarelli A.L."/>
            <person name="Rozas J."/>
            <person name="Schwartz L.M."/>
            <person name="Smith W."/>
            <person name="Southgate A."/>
            <person name="Vilcinskas A."/>
            <person name="Vogt R."/>
            <person name="Wang P."/>
            <person name="Werren J."/>
            <person name="Yu X.Q."/>
            <person name="Zhou J.J."/>
            <person name="Brown S.J."/>
            <person name="Scherer S.E."/>
            <person name="Richards S."/>
            <person name="Blissard G.W."/>
        </authorList>
    </citation>
    <scope>NUCLEOTIDE SEQUENCE</scope>
</reference>
<name>A0A921ZCD9_MANSE</name>
<accession>A0A921ZCD9</accession>
<evidence type="ECO:0000313" key="2">
    <source>
        <dbReference type="EMBL" id="KAG6455398.1"/>
    </source>
</evidence>
<dbReference type="InterPro" id="IPR045034">
    <property type="entry name" value="O-acyltransferase_WSD1-like"/>
</dbReference>
<keyword evidence="1" id="KW-0472">Membrane</keyword>
<dbReference type="Proteomes" id="UP000791440">
    <property type="component" value="Unassembled WGS sequence"/>
</dbReference>
<evidence type="ECO:0000313" key="3">
    <source>
        <dbReference type="Proteomes" id="UP000791440"/>
    </source>
</evidence>
<reference evidence="2" key="2">
    <citation type="submission" date="2020-12" db="EMBL/GenBank/DDBJ databases">
        <authorList>
            <person name="Kanost M."/>
        </authorList>
    </citation>
    <scope>NUCLEOTIDE SEQUENCE</scope>
</reference>
<proteinExistence type="predicted"/>
<dbReference type="GO" id="GO:0019432">
    <property type="term" value="P:triglyceride biosynthetic process"/>
    <property type="evidence" value="ECO:0007669"/>
    <property type="project" value="TreeGrafter"/>
</dbReference>
<evidence type="ECO:0000256" key="1">
    <source>
        <dbReference type="SAM" id="Phobius"/>
    </source>
</evidence>
<keyword evidence="1" id="KW-0812">Transmembrane</keyword>
<dbReference type="OrthoDB" id="8196708at2759"/>
<feature type="transmembrane region" description="Helical" evidence="1">
    <location>
        <begin position="21"/>
        <end position="40"/>
    </location>
</feature>
<dbReference type="PANTHER" id="PTHR31650">
    <property type="entry name" value="O-ACYLTRANSFERASE (WSD1-LIKE) FAMILY PROTEIN"/>
    <property type="match status" value="1"/>
</dbReference>
<organism evidence="2 3">
    <name type="scientific">Manduca sexta</name>
    <name type="common">Tobacco hawkmoth</name>
    <name type="synonym">Tobacco hornworm</name>
    <dbReference type="NCBI Taxonomy" id="7130"/>
    <lineage>
        <taxon>Eukaryota</taxon>
        <taxon>Metazoa</taxon>
        <taxon>Ecdysozoa</taxon>
        <taxon>Arthropoda</taxon>
        <taxon>Hexapoda</taxon>
        <taxon>Insecta</taxon>
        <taxon>Pterygota</taxon>
        <taxon>Neoptera</taxon>
        <taxon>Endopterygota</taxon>
        <taxon>Lepidoptera</taxon>
        <taxon>Glossata</taxon>
        <taxon>Ditrysia</taxon>
        <taxon>Bombycoidea</taxon>
        <taxon>Sphingidae</taxon>
        <taxon>Sphinginae</taxon>
        <taxon>Sphingini</taxon>
        <taxon>Manduca</taxon>
    </lineage>
</organism>